<dbReference type="AlphaFoldDB" id="A0A1M2V9J8"/>
<name>A0A1M2V9J8_TRAPU</name>
<reference evidence="1 2" key="1">
    <citation type="submission" date="2016-10" db="EMBL/GenBank/DDBJ databases">
        <title>Genome sequence of the basidiomycete white-rot fungus Trametes pubescens.</title>
        <authorList>
            <person name="Makela M.R."/>
            <person name="Granchi Z."/>
            <person name="Peng M."/>
            <person name="De Vries R.P."/>
            <person name="Grigoriev I."/>
            <person name="Riley R."/>
            <person name="Hilden K."/>
        </authorList>
    </citation>
    <scope>NUCLEOTIDE SEQUENCE [LARGE SCALE GENOMIC DNA]</scope>
    <source>
        <strain evidence="1 2">FBCC735</strain>
    </source>
</reference>
<evidence type="ECO:0000313" key="2">
    <source>
        <dbReference type="Proteomes" id="UP000184267"/>
    </source>
</evidence>
<proteinExistence type="predicted"/>
<dbReference type="EMBL" id="MNAD01001554">
    <property type="protein sequence ID" value="OJT04212.1"/>
    <property type="molecule type" value="Genomic_DNA"/>
</dbReference>
<gene>
    <name evidence="1" type="ORF">TRAPUB_5089</name>
</gene>
<keyword evidence="2" id="KW-1185">Reference proteome</keyword>
<comment type="caution">
    <text evidence="1">The sequence shown here is derived from an EMBL/GenBank/DDBJ whole genome shotgun (WGS) entry which is preliminary data.</text>
</comment>
<sequence length="156" mass="17834">MFDMPAEACKWQVVSTSPSGQIGCTYHEAVSNRRDRSEKNWFRDIGRVIHPQPEERARATRCVSEKAMYGSLDVDDEVLEQRQAHWPIRSFRIRYTLLEPTAPANISIAIVIPAMDMLTLDAGRRRFCLYIKIHNEIEARMAKTPKSSDSAANPRS</sequence>
<evidence type="ECO:0000313" key="1">
    <source>
        <dbReference type="EMBL" id="OJT04212.1"/>
    </source>
</evidence>
<organism evidence="1 2">
    <name type="scientific">Trametes pubescens</name>
    <name type="common">White-rot fungus</name>
    <dbReference type="NCBI Taxonomy" id="154538"/>
    <lineage>
        <taxon>Eukaryota</taxon>
        <taxon>Fungi</taxon>
        <taxon>Dikarya</taxon>
        <taxon>Basidiomycota</taxon>
        <taxon>Agaricomycotina</taxon>
        <taxon>Agaricomycetes</taxon>
        <taxon>Polyporales</taxon>
        <taxon>Polyporaceae</taxon>
        <taxon>Trametes</taxon>
    </lineage>
</organism>
<accession>A0A1M2V9J8</accession>
<dbReference type="Proteomes" id="UP000184267">
    <property type="component" value="Unassembled WGS sequence"/>
</dbReference>
<protein>
    <submittedName>
        <fullName evidence="1">Uncharacterized protein</fullName>
    </submittedName>
</protein>